<sequence>MTDQVTREHLQNDVSMNQAGCGECCTSIVCHSAAHETYLFDGPSNVLLHGQKRNPQNRSPSIYPLFYP</sequence>
<organism evidence="1 2">
    <name type="scientific">Schistosoma mattheei</name>
    <dbReference type="NCBI Taxonomy" id="31246"/>
    <lineage>
        <taxon>Eukaryota</taxon>
        <taxon>Metazoa</taxon>
        <taxon>Spiralia</taxon>
        <taxon>Lophotrochozoa</taxon>
        <taxon>Platyhelminthes</taxon>
        <taxon>Trematoda</taxon>
        <taxon>Digenea</taxon>
        <taxon>Strigeidida</taxon>
        <taxon>Schistosomatoidea</taxon>
        <taxon>Schistosomatidae</taxon>
        <taxon>Schistosoma</taxon>
    </lineage>
</organism>
<protein>
    <submittedName>
        <fullName evidence="1">Uncharacterized protein</fullName>
    </submittedName>
</protein>
<accession>A0A3P8ENL7</accession>
<dbReference type="AlphaFoldDB" id="A0A3P8ENL7"/>
<reference evidence="1 2" key="1">
    <citation type="submission" date="2018-11" db="EMBL/GenBank/DDBJ databases">
        <authorList>
            <consortium name="Pathogen Informatics"/>
        </authorList>
    </citation>
    <scope>NUCLEOTIDE SEQUENCE [LARGE SCALE GENOMIC DNA]</scope>
    <source>
        <strain>Denwood</strain>
        <strain evidence="2">Zambia</strain>
    </source>
</reference>
<proteinExistence type="predicted"/>
<dbReference type="Proteomes" id="UP000269396">
    <property type="component" value="Unassembled WGS sequence"/>
</dbReference>
<dbReference type="EMBL" id="UZAL01034541">
    <property type="protein sequence ID" value="VDP65612.1"/>
    <property type="molecule type" value="Genomic_DNA"/>
</dbReference>
<keyword evidence="2" id="KW-1185">Reference proteome</keyword>
<gene>
    <name evidence="1" type="ORF">SMTD_LOCUS14349</name>
</gene>
<evidence type="ECO:0000313" key="1">
    <source>
        <dbReference type="EMBL" id="VDP65612.1"/>
    </source>
</evidence>
<name>A0A3P8ENL7_9TREM</name>
<evidence type="ECO:0000313" key="2">
    <source>
        <dbReference type="Proteomes" id="UP000269396"/>
    </source>
</evidence>